<evidence type="ECO:0000256" key="2">
    <source>
        <dbReference type="ARBA" id="ARBA00022676"/>
    </source>
</evidence>
<keyword evidence="6 8" id="KW-1133">Transmembrane helix</keyword>
<keyword evidence="4 8" id="KW-0812">Transmembrane</keyword>
<dbReference type="SUPFAM" id="SSF53448">
    <property type="entry name" value="Nucleotide-diphospho-sugar transferases"/>
    <property type="match status" value="1"/>
</dbReference>
<evidence type="ECO:0000256" key="8">
    <source>
        <dbReference type="SAM" id="Phobius"/>
    </source>
</evidence>
<protein>
    <submittedName>
        <fullName evidence="10">Glycosyltransferase family 2 protein</fullName>
    </submittedName>
</protein>
<proteinExistence type="predicted"/>
<dbReference type="GO" id="GO:0005886">
    <property type="term" value="C:plasma membrane"/>
    <property type="evidence" value="ECO:0007669"/>
    <property type="project" value="TreeGrafter"/>
</dbReference>
<keyword evidence="1" id="KW-1003">Cell membrane</keyword>
<evidence type="ECO:0000256" key="6">
    <source>
        <dbReference type="ARBA" id="ARBA00022989"/>
    </source>
</evidence>
<keyword evidence="3 10" id="KW-0808">Transferase</keyword>
<dbReference type="Gene3D" id="3.90.550.10">
    <property type="entry name" value="Spore Coat Polysaccharide Biosynthesis Protein SpsA, Chain A"/>
    <property type="match status" value="1"/>
</dbReference>
<feature type="transmembrane region" description="Helical" evidence="8">
    <location>
        <begin position="276"/>
        <end position="301"/>
    </location>
</feature>
<dbReference type="EMBL" id="VFJE01000053">
    <property type="protein sequence ID" value="TPD69695.1"/>
    <property type="molecule type" value="Genomic_DNA"/>
</dbReference>
<evidence type="ECO:0000256" key="3">
    <source>
        <dbReference type="ARBA" id="ARBA00022679"/>
    </source>
</evidence>
<dbReference type="OrthoDB" id="9807778at2"/>
<reference evidence="10 11" key="1">
    <citation type="submission" date="2019-06" db="EMBL/GenBank/DDBJ databases">
        <title>Flavobacterium sp. MaA-Y11 from geoumgang.</title>
        <authorList>
            <person name="Jeong S."/>
        </authorList>
    </citation>
    <scope>NUCLEOTIDE SEQUENCE [LARGE SCALE GENOMIC DNA]</scope>
    <source>
        <strain evidence="10 11">MaA-Y11</strain>
    </source>
</reference>
<dbReference type="PANTHER" id="PTHR48090:SF3">
    <property type="entry name" value="UNDECAPRENYL-PHOSPHATE 4-DEOXY-4-FORMAMIDO-L-ARABINOSE TRANSFERASE"/>
    <property type="match status" value="1"/>
</dbReference>
<dbReference type="Pfam" id="PF00535">
    <property type="entry name" value="Glycos_transf_2"/>
    <property type="match status" value="1"/>
</dbReference>
<dbReference type="InterPro" id="IPR001173">
    <property type="entry name" value="Glyco_trans_2-like"/>
</dbReference>
<evidence type="ECO:0000256" key="5">
    <source>
        <dbReference type="ARBA" id="ARBA00022985"/>
    </source>
</evidence>
<dbReference type="GO" id="GO:0099621">
    <property type="term" value="F:undecaprenyl-phosphate 4-deoxy-4-formamido-L-arabinose transferase activity"/>
    <property type="evidence" value="ECO:0007669"/>
    <property type="project" value="TreeGrafter"/>
</dbReference>
<dbReference type="Proteomes" id="UP000319175">
    <property type="component" value="Unassembled WGS sequence"/>
</dbReference>
<evidence type="ECO:0000313" key="11">
    <source>
        <dbReference type="Proteomes" id="UP000319175"/>
    </source>
</evidence>
<evidence type="ECO:0000256" key="1">
    <source>
        <dbReference type="ARBA" id="ARBA00022475"/>
    </source>
</evidence>
<evidence type="ECO:0000313" key="10">
    <source>
        <dbReference type="EMBL" id="TPD69695.1"/>
    </source>
</evidence>
<dbReference type="InterPro" id="IPR029044">
    <property type="entry name" value="Nucleotide-diphossugar_trans"/>
</dbReference>
<keyword evidence="2" id="KW-0328">Glycosyltransferase</keyword>
<feature type="transmembrane region" description="Helical" evidence="8">
    <location>
        <begin position="235"/>
        <end position="256"/>
    </location>
</feature>
<dbReference type="AlphaFoldDB" id="A0A501QBV1"/>
<feature type="domain" description="Glycosyltransferase 2-like" evidence="9">
    <location>
        <begin position="4"/>
        <end position="144"/>
    </location>
</feature>
<gene>
    <name evidence="10" type="ORF">FJA49_07235</name>
</gene>
<dbReference type="PANTHER" id="PTHR48090">
    <property type="entry name" value="UNDECAPRENYL-PHOSPHATE 4-DEOXY-4-FORMAMIDO-L-ARABINOSE TRANSFERASE-RELATED"/>
    <property type="match status" value="1"/>
</dbReference>
<dbReference type="RefSeq" id="WP_140000322.1">
    <property type="nucleotide sequence ID" value="NZ_VFJE01000053.1"/>
</dbReference>
<dbReference type="GO" id="GO:0009103">
    <property type="term" value="P:lipopolysaccharide biosynthetic process"/>
    <property type="evidence" value="ECO:0007669"/>
    <property type="project" value="UniProtKB-KW"/>
</dbReference>
<evidence type="ECO:0000256" key="4">
    <source>
        <dbReference type="ARBA" id="ARBA00022692"/>
    </source>
</evidence>
<accession>A0A501QBV1</accession>
<comment type="caution">
    <text evidence="10">The sequence shown here is derived from an EMBL/GenBank/DDBJ whole genome shotgun (WGS) entry which is preliminary data.</text>
</comment>
<evidence type="ECO:0000259" key="9">
    <source>
        <dbReference type="Pfam" id="PF00535"/>
    </source>
</evidence>
<keyword evidence="7 8" id="KW-0472">Membrane</keyword>
<organism evidence="10 11">
    <name type="scientific">Flavobacterium microcysteis</name>
    <dbReference type="NCBI Taxonomy" id="2596891"/>
    <lineage>
        <taxon>Bacteria</taxon>
        <taxon>Pseudomonadati</taxon>
        <taxon>Bacteroidota</taxon>
        <taxon>Flavobacteriia</taxon>
        <taxon>Flavobacteriales</taxon>
        <taxon>Flavobacteriaceae</taxon>
        <taxon>Flavobacterium</taxon>
    </lineage>
</organism>
<keyword evidence="11" id="KW-1185">Reference proteome</keyword>
<sequence>MNLSIIIPLLNEEESLKELQQWIEKVMTANSFSYEVIFIDDGSTDNSWPIIEGLSQENPNIKGIRFLRNYGKSQALHAGFAKAQGDVIITMDADLQDSPDEIPELYSMIVNQKYDLVSGWKKKRFDSVVSKNLPSKLFNWAARKTSGVQLNDFNCGLKAYKNVVIKNIEVSGEMHRYIPVLAKNAGFAKIGEKIVVHQARKYGSTKFGMERFINGFLDLITIWFLSRFGKRPMHLFGAWGVLMFIIGFLSAGYIGFMKLYRLYDKQPTILVTDNPWFYIALTTMIIGTQLFLAGFLGEIILRTKNNEERYKVSKEINL</sequence>
<evidence type="ECO:0000256" key="7">
    <source>
        <dbReference type="ARBA" id="ARBA00023136"/>
    </source>
</evidence>
<keyword evidence="5" id="KW-0448">Lipopolysaccharide biosynthesis</keyword>
<dbReference type="CDD" id="cd04187">
    <property type="entry name" value="DPM1_like_bac"/>
    <property type="match status" value="1"/>
</dbReference>
<dbReference type="InterPro" id="IPR050256">
    <property type="entry name" value="Glycosyltransferase_2"/>
</dbReference>
<name>A0A501QBV1_9FLAO</name>